<dbReference type="Proteomes" id="UP001145087">
    <property type="component" value="Unassembled WGS sequence"/>
</dbReference>
<gene>
    <name evidence="3" type="ORF">OU798_01450</name>
</gene>
<dbReference type="SMART" id="SM00736">
    <property type="entry name" value="CADG"/>
    <property type="match status" value="1"/>
</dbReference>
<dbReference type="Pfam" id="PF18962">
    <property type="entry name" value="Por_Secre_tail"/>
    <property type="match status" value="1"/>
</dbReference>
<name>A0A9X3F393_9BACT</name>
<evidence type="ECO:0000313" key="4">
    <source>
        <dbReference type="Proteomes" id="UP001145087"/>
    </source>
</evidence>
<feature type="region of interest" description="Disordered" evidence="1">
    <location>
        <begin position="364"/>
        <end position="395"/>
    </location>
</feature>
<organism evidence="3 4">
    <name type="scientific">Draconibacterium aestuarii</name>
    <dbReference type="NCBI Taxonomy" id="2998507"/>
    <lineage>
        <taxon>Bacteria</taxon>
        <taxon>Pseudomonadati</taxon>
        <taxon>Bacteroidota</taxon>
        <taxon>Bacteroidia</taxon>
        <taxon>Marinilabiliales</taxon>
        <taxon>Prolixibacteraceae</taxon>
        <taxon>Draconibacterium</taxon>
    </lineage>
</organism>
<dbReference type="Gene3D" id="2.60.40.10">
    <property type="entry name" value="Immunoglobulins"/>
    <property type="match status" value="4"/>
</dbReference>
<evidence type="ECO:0000256" key="1">
    <source>
        <dbReference type="SAM" id="MobiDB-lite"/>
    </source>
</evidence>
<proteinExistence type="predicted"/>
<feature type="domain" description="Dystroglycan-type cadherin-like" evidence="2">
    <location>
        <begin position="831"/>
        <end position="927"/>
    </location>
</feature>
<evidence type="ECO:0000259" key="2">
    <source>
        <dbReference type="SMART" id="SM00736"/>
    </source>
</evidence>
<dbReference type="EMBL" id="JAPOHD010000005">
    <property type="protein sequence ID" value="MCY1718987.1"/>
    <property type="molecule type" value="Genomic_DNA"/>
</dbReference>
<dbReference type="NCBIfam" id="NF033510">
    <property type="entry name" value="Ca_tandemer"/>
    <property type="match status" value="3"/>
</dbReference>
<keyword evidence="4" id="KW-1185">Reference proteome</keyword>
<dbReference type="InterPro" id="IPR006644">
    <property type="entry name" value="Cadg"/>
</dbReference>
<dbReference type="GO" id="GO:0005509">
    <property type="term" value="F:calcium ion binding"/>
    <property type="evidence" value="ECO:0007669"/>
    <property type="project" value="InterPro"/>
</dbReference>
<dbReference type="RefSeq" id="WP_343331326.1">
    <property type="nucleotide sequence ID" value="NZ_JAPOHD010000005.1"/>
</dbReference>
<dbReference type="InterPro" id="IPR044016">
    <property type="entry name" value="Big_13"/>
</dbReference>
<dbReference type="SUPFAM" id="SSF49313">
    <property type="entry name" value="Cadherin-like"/>
    <property type="match status" value="1"/>
</dbReference>
<dbReference type="InterPro" id="IPR013783">
    <property type="entry name" value="Ig-like_fold"/>
</dbReference>
<accession>A0A9X3F393</accession>
<dbReference type="Pfam" id="PF19077">
    <property type="entry name" value="Big_13"/>
    <property type="match status" value="3"/>
</dbReference>
<dbReference type="InterPro" id="IPR026444">
    <property type="entry name" value="Secre_tail"/>
</dbReference>
<dbReference type="InterPro" id="IPR015919">
    <property type="entry name" value="Cadherin-like_sf"/>
</dbReference>
<dbReference type="GO" id="GO:0016020">
    <property type="term" value="C:membrane"/>
    <property type="evidence" value="ECO:0007669"/>
    <property type="project" value="InterPro"/>
</dbReference>
<dbReference type="PANTHER" id="PTHR24273:SF32">
    <property type="entry name" value="HYALIN"/>
    <property type="match status" value="1"/>
</dbReference>
<reference evidence="3" key="1">
    <citation type="submission" date="2022-11" db="EMBL/GenBank/DDBJ databases">
        <title>Marilongibacter aestuarii gen. nov., sp. nov., isolated from tidal flat sediment.</title>
        <authorList>
            <person name="Jiayan W."/>
        </authorList>
    </citation>
    <scope>NUCLEOTIDE SEQUENCE</scope>
    <source>
        <strain evidence="3">Z1-6</strain>
    </source>
</reference>
<evidence type="ECO:0000313" key="3">
    <source>
        <dbReference type="EMBL" id="MCY1718987.1"/>
    </source>
</evidence>
<dbReference type="PANTHER" id="PTHR24273">
    <property type="entry name" value="FI04643P-RELATED"/>
    <property type="match status" value="1"/>
</dbReference>
<feature type="compositionally biased region" description="Polar residues" evidence="1">
    <location>
        <begin position="364"/>
        <end position="377"/>
    </location>
</feature>
<dbReference type="NCBIfam" id="TIGR04183">
    <property type="entry name" value="Por_Secre_tail"/>
    <property type="match status" value="1"/>
</dbReference>
<feature type="region of interest" description="Disordered" evidence="1">
    <location>
        <begin position="140"/>
        <end position="204"/>
    </location>
</feature>
<protein>
    <submittedName>
        <fullName evidence="3">Ig-like domain-containing protein</fullName>
    </submittedName>
</protein>
<sequence length="1014" mass="107156">MKAILTFLFSLFYLQFTYGADYDVVDDGSDGIFSKGSNAYGYMKVQTYADVTPPSVTSITLSGLPLINSSLVTFSVGFDESAYNISTDDFQVTTVSDNATGYVSSVSNSSGTMVNVTVHSISGTGIIRLDLKSNTNIVDSSGNGNGTNGYAAEYTSGSTHTVDRDPPSAPSAPDLDTGSDSGISNTDNITNENIPTFTGTADPNSTVTVLSSINGILGTTTADAGGNWYFVSYNVLSDGLHNITTTATDAAGNTSSASSALAITIDSTEPSVPSTPALVTGSDSGLSNTDNITNVTTPTFTGTAEANSTITVISSVDGMLGTTTTDIGGNWYFVSFSALSEGSHNITATVTDVAGNISSESSALTITTDTSEPSAPSTPDLHAGSDSGVSNTDNITNDNTPTFTGTAEANSTVTIISSVDGSLGTTIADDNGNWSFTSYRTLSEESHNITAIATDVAGNTSSESSALAITIDTASPEAKCKNISIGLDQNGQASITAAQLDRGSTDNHALDKMWLDRYNFSITNMGDNLVTLYVSDIAGNLSSCTAVVKVEDNIAPKVNCNKITIYLDENGEYPLTDDDLLALSNGTTDNVTAIEDLDISAYVYPKALNCNENGHQVAVQVMAIDNAGNQGECVVLVDVLDTLPLTVNNIDDIEVMVGTGKCDTTITYPELITSNKCADFTQVSGLGPYGDFPIGTTEEKWLLSNTQGNSLEFSFFVTVTAENIPPTLDSIEDIDITGLVTEFVVPLTGITYGDNCIEQDILITATGMNQEIISAINVNYTSPETTGELILSIPPFARGWDIITVTVEDSDGAATSQTFFVMVNHTNQAPEETSLIPDQEVIADRTLALNLGDFFDDPDGDMLTYEVSMEDGSALPDWISNDGDTLFAMPSISNTGCVSIVVSASDPFMVSVSDTFQVCALGYPTGIDDIDSRKLSMNLYPNPSRGMVTLELETPEMDDAELTVTNTAGIRIFHKTYRNQQLIQFNLSDQLSGLYLVNLKIGDQYFNQKLILRK</sequence>
<comment type="caution">
    <text evidence="3">The sequence shown here is derived from an EMBL/GenBank/DDBJ whole genome shotgun (WGS) entry which is preliminary data.</text>
</comment>
<dbReference type="AlphaFoldDB" id="A0A9X3F393"/>
<feature type="compositionally biased region" description="Polar residues" evidence="1">
    <location>
        <begin position="178"/>
        <end position="204"/>
    </location>
</feature>